<feature type="transmembrane region" description="Helical" evidence="2">
    <location>
        <begin position="378"/>
        <end position="396"/>
    </location>
</feature>
<feature type="chain" id="PRO_5012453535" description="Tetratricopeptide repeat-containing protein" evidence="3">
    <location>
        <begin position="23"/>
        <end position="570"/>
    </location>
</feature>
<sequence length="570" mass="67902">MCRTAILSLILFFFLYSCHSQNDNEYFCKLDKKFTATRNDREKIYSLYIKENEKYKKTLDLKYLISSKYIEMFLYSGNRSKKISLIYELLRINNDEYDYITTACNFNLALEFEQASPKLCLQFLDAAIKIEEKSKKKTFLPHLYHMKGRWYFDHKNYYLAKLYFEKALKSFSKKDTLYIASMYNNFALCDMNMGKLDSSIKQSEYAAEILDREANPNDENVFFRYVLTGNIGTCYFRKKDYKNAEKFLTEELNFYRKNDKYVVNIVRNAGELFSLYQITSQKDKEKQLADILITVIPKMKDLNYKIKACEFLQAYYDRNDDLKNVRFYSFKLLDLNKSFRIETVKDLDDISDILNGYIIKNINQEYDYKIADQRKKSALMIVLSSIIIVFFIRAIFRIRKRNKEERYLLESQNTLLENNKEDLEKDIELQKGKIKNLHLNLNLKIETEKAFLENLKKMKKSKNINAEEAVKDLFFKINNLLQIDQKNNEFVGESSEETKQFMQNISERFPFLTEPELKLCVYFRLNLSSKEVSLLENITPGSVRVYKTRIKYKIGLNKETDLNFFLNSIK</sequence>
<keyword evidence="3" id="KW-0732">Signal</keyword>
<feature type="signal peptide" evidence="3">
    <location>
        <begin position="1"/>
        <end position="22"/>
    </location>
</feature>
<dbReference type="AlphaFoldDB" id="A0A1K2IQR3"/>
<keyword evidence="5" id="KW-1185">Reference proteome</keyword>
<keyword evidence="2" id="KW-0472">Membrane</keyword>
<protein>
    <recommendedName>
        <fullName evidence="6">Tetratricopeptide repeat-containing protein</fullName>
    </recommendedName>
</protein>
<evidence type="ECO:0000256" key="1">
    <source>
        <dbReference type="SAM" id="Coils"/>
    </source>
</evidence>
<dbReference type="InterPro" id="IPR011990">
    <property type="entry name" value="TPR-like_helical_dom_sf"/>
</dbReference>
<dbReference type="Proteomes" id="UP000182034">
    <property type="component" value="Unassembled WGS sequence"/>
</dbReference>
<dbReference type="EMBL" id="FPKW01000006">
    <property type="protein sequence ID" value="SFZ94051.1"/>
    <property type="molecule type" value="Genomic_DNA"/>
</dbReference>
<dbReference type="PROSITE" id="PS51257">
    <property type="entry name" value="PROKAR_LIPOPROTEIN"/>
    <property type="match status" value="1"/>
</dbReference>
<dbReference type="SUPFAM" id="SSF46894">
    <property type="entry name" value="C-terminal effector domain of the bipartite response regulators"/>
    <property type="match status" value="1"/>
</dbReference>
<dbReference type="STRING" id="1612149.SAMN05216324_10615"/>
<feature type="coiled-coil region" evidence="1">
    <location>
        <begin position="406"/>
        <end position="472"/>
    </location>
</feature>
<reference evidence="5" key="1">
    <citation type="submission" date="2016-10" db="EMBL/GenBank/DDBJ databases">
        <authorList>
            <person name="Varghese N."/>
            <person name="Submissions S."/>
        </authorList>
    </citation>
    <scope>NUCLEOTIDE SEQUENCE [LARGE SCALE GENOMIC DNA]</scope>
    <source>
        <strain evidence="5">SUR2</strain>
    </source>
</reference>
<evidence type="ECO:0000256" key="3">
    <source>
        <dbReference type="SAM" id="SignalP"/>
    </source>
</evidence>
<evidence type="ECO:0000313" key="5">
    <source>
        <dbReference type="Proteomes" id="UP000182034"/>
    </source>
</evidence>
<dbReference type="GO" id="GO:0006355">
    <property type="term" value="P:regulation of DNA-templated transcription"/>
    <property type="evidence" value="ECO:0007669"/>
    <property type="project" value="InterPro"/>
</dbReference>
<evidence type="ECO:0000256" key="2">
    <source>
        <dbReference type="SAM" id="Phobius"/>
    </source>
</evidence>
<evidence type="ECO:0008006" key="6">
    <source>
        <dbReference type="Google" id="ProtNLM"/>
    </source>
</evidence>
<keyword evidence="2" id="KW-1133">Transmembrane helix</keyword>
<evidence type="ECO:0000313" key="4">
    <source>
        <dbReference type="EMBL" id="SFZ94051.1"/>
    </source>
</evidence>
<organism evidence="4 5">
    <name type="scientific">Chryseobacterium limigenitum</name>
    <dbReference type="NCBI Taxonomy" id="1612149"/>
    <lineage>
        <taxon>Bacteria</taxon>
        <taxon>Pseudomonadati</taxon>
        <taxon>Bacteroidota</taxon>
        <taxon>Flavobacteriia</taxon>
        <taxon>Flavobacteriales</taxon>
        <taxon>Weeksellaceae</taxon>
        <taxon>Chryseobacterium group</taxon>
        <taxon>Chryseobacterium</taxon>
    </lineage>
</organism>
<keyword evidence="2" id="KW-0812">Transmembrane</keyword>
<name>A0A1K2IQR3_9FLAO</name>
<accession>A0A1K2IQR3</accession>
<dbReference type="Gene3D" id="1.25.40.10">
    <property type="entry name" value="Tetratricopeptide repeat domain"/>
    <property type="match status" value="1"/>
</dbReference>
<keyword evidence="1" id="KW-0175">Coiled coil</keyword>
<dbReference type="SUPFAM" id="SSF48452">
    <property type="entry name" value="TPR-like"/>
    <property type="match status" value="1"/>
</dbReference>
<dbReference type="GO" id="GO:0003677">
    <property type="term" value="F:DNA binding"/>
    <property type="evidence" value="ECO:0007669"/>
    <property type="project" value="InterPro"/>
</dbReference>
<proteinExistence type="predicted"/>
<dbReference type="InterPro" id="IPR016032">
    <property type="entry name" value="Sig_transdc_resp-reg_C-effctor"/>
</dbReference>
<gene>
    <name evidence="4" type="ORF">SAMN05216324_10615</name>
</gene>